<evidence type="ECO:0000313" key="9">
    <source>
        <dbReference type="Proteomes" id="UP001209878"/>
    </source>
</evidence>
<dbReference type="GO" id="GO:0005577">
    <property type="term" value="C:fibrinogen complex"/>
    <property type="evidence" value="ECO:0007669"/>
    <property type="project" value="TreeGrafter"/>
</dbReference>
<dbReference type="SMART" id="SM00186">
    <property type="entry name" value="FBG"/>
    <property type="match status" value="1"/>
</dbReference>
<evidence type="ECO:0000256" key="6">
    <source>
        <dbReference type="SAM" id="SignalP"/>
    </source>
</evidence>
<comment type="subcellular location">
    <subcellularLocation>
        <location evidence="1">Secreted</location>
    </subcellularLocation>
</comment>
<feature type="signal peptide" evidence="6">
    <location>
        <begin position="1"/>
        <end position="25"/>
    </location>
</feature>
<organism evidence="8 9">
    <name type="scientific">Ridgeia piscesae</name>
    <name type="common">Tubeworm</name>
    <dbReference type="NCBI Taxonomy" id="27915"/>
    <lineage>
        <taxon>Eukaryota</taxon>
        <taxon>Metazoa</taxon>
        <taxon>Spiralia</taxon>
        <taxon>Lophotrochozoa</taxon>
        <taxon>Annelida</taxon>
        <taxon>Polychaeta</taxon>
        <taxon>Sedentaria</taxon>
        <taxon>Canalipalpata</taxon>
        <taxon>Sabellida</taxon>
        <taxon>Siboglinidae</taxon>
        <taxon>Ridgeia</taxon>
    </lineage>
</organism>
<dbReference type="Pfam" id="PF00147">
    <property type="entry name" value="Fibrinogen_C"/>
    <property type="match status" value="1"/>
</dbReference>
<dbReference type="FunFam" id="3.90.215.10:FF:000001">
    <property type="entry name" value="Tenascin isoform 1"/>
    <property type="match status" value="1"/>
</dbReference>
<dbReference type="AlphaFoldDB" id="A0AAD9JXB4"/>
<dbReference type="PANTHER" id="PTHR47221:SF5">
    <property type="entry name" value="FIBRINOGEN C-TERMINAL DOMAIN-CONTAINING PROTEIN"/>
    <property type="match status" value="1"/>
</dbReference>
<evidence type="ECO:0000256" key="4">
    <source>
        <dbReference type="ARBA" id="ARBA00023180"/>
    </source>
</evidence>
<dbReference type="PANTHER" id="PTHR47221">
    <property type="entry name" value="FIBRINOGEN ALPHA CHAIN"/>
    <property type="match status" value="1"/>
</dbReference>
<protein>
    <recommendedName>
        <fullName evidence="7">Fibrinogen C-terminal domain-containing protein</fullName>
    </recommendedName>
</protein>
<name>A0AAD9JXB4_RIDPI</name>
<dbReference type="InterPro" id="IPR037579">
    <property type="entry name" value="FIB_ANG-like"/>
</dbReference>
<sequence>MSDHMNMCACTRLIALLFGIFTTTCRHLATSQCTSQFCFGMDENDEMPSSHLNLKTISVFLANQDEALANAQEELVNQRRDIDQHKQQVYDLVRTVAHRRKDVMRQQSELKHIRETLYEVQQNITDMQHEQLNQRLDDTLAVMAQMLTGFRQQLDDHRNKLAKQNQILETFRNDITALKHLPVPAHDCMDILQDGHSTSGEYSIFLSRARKYTTVYCNMDTENGGWLVIQRRLDGSVDFLRDWATYKRGFGNVSGEFWLGNDYLHDITSTKNYEIRVDMEDWYGDAKYAIYSNFVVAAEEHNYALTLGTYRGTAGDSLRPCRDNAFSATDRDNDKVPQLDAAQLLHGGWWYDKCHNANLNGRYFDGRGKVYVLDNIDWKQADGVRHSLRKVDMKIRPRP</sequence>
<dbReference type="Gene3D" id="3.90.215.10">
    <property type="entry name" value="Gamma Fibrinogen, chain A, domain 1"/>
    <property type="match status" value="1"/>
</dbReference>
<reference evidence="8" key="1">
    <citation type="journal article" date="2023" name="Mol. Biol. Evol.">
        <title>Third-Generation Sequencing Reveals the Adaptive Role of the Epigenome in Three Deep-Sea Polychaetes.</title>
        <authorList>
            <person name="Perez M."/>
            <person name="Aroh O."/>
            <person name="Sun Y."/>
            <person name="Lan Y."/>
            <person name="Juniper S.K."/>
            <person name="Young C.R."/>
            <person name="Angers B."/>
            <person name="Qian P.Y."/>
        </authorList>
    </citation>
    <scope>NUCLEOTIDE SEQUENCE</scope>
    <source>
        <strain evidence="8">R07B-5</strain>
    </source>
</reference>
<proteinExistence type="predicted"/>
<dbReference type="Proteomes" id="UP001209878">
    <property type="component" value="Unassembled WGS sequence"/>
</dbReference>
<keyword evidence="3" id="KW-1015">Disulfide bond</keyword>
<keyword evidence="9" id="KW-1185">Reference proteome</keyword>
<evidence type="ECO:0000313" key="8">
    <source>
        <dbReference type="EMBL" id="KAK2160415.1"/>
    </source>
</evidence>
<evidence type="ECO:0000256" key="3">
    <source>
        <dbReference type="ARBA" id="ARBA00023157"/>
    </source>
</evidence>
<dbReference type="SUPFAM" id="SSF56496">
    <property type="entry name" value="Fibrinogen C-terminal domain-like"/>
    <property type="match status" value="1"/>
</dbReference>
<evidence type="ECO:0000259" key="7">
    <source>
        <dbReference type="PROSITE" id="PS51406"/>
    </source>
</evidence>
<keyword evidence="5" id="KW-0175">Coiled coil</keyword>
<dbReference type="CDD" id="cd00087">
    <property type="entry name" value="FReD"/>
    <property type="match status" value="1"/>
</dbReference>
<dbReference type="GO" id="GO:0005201">
    <property type="term" value="F:extracellular matrix structural constituent"/>
    <property type="evidence" value="ECO:0007669"/>
    <property type="project" value="TreeGrafter"/>
</dbReference>
<dbReference type="InterPro" id="IPR014716">
    <property type="entry name" value="Fibrinogen_a/b/g_C_1"/>
</dbReference>
<feature type="domain" description="Fibrinogen C-terminal" evidence="7">
    <location>
        <begin position="179"/>
        <end position="399"/>
    </location>
</feature>
<dbReference type="PROSITE" id="PS00514">
    <property type="entry name" value="FIBRINOGEN_C_1"/>
    <property type="match status" value="1"/>
</dbReference>
<dbReference type="GO" id="GO:0030674">
    <property type="term" value="F:protein-macromolecule adaptor activity"/>
    <property type="evidence" value="ECO:0007669"/>
    <property type="project" value="TreeGrafter"/>
</dbReference>
<dbReference type="GO" id="GO:0034116">
    <property type="term" value="P:positive regulation of heterotypic cell-cell adhesion"/>
    <property type="evidence" value="ECO:0007669"/>
    <property type="project" value="TreeGrafter"/>
</dbReference>
<dbReference type="InterPro" id="IPR020837">
    <property type="entry name" value="Fibrinogen_CS"/>
</dbReference>
<feature type="coiled-coil region" evidence="5">
    <location>
        <begin position="61"/>
        <end position="88"/>
    </location>
</feature>
<dbReference type="InterPro" id="IPR002181">
    <property type="entry name" value="Fibrinogen_a/b/g_C_dom"/>
</dbReference>
<accession>A0AAD9JXB4</accession>
<evidence type="ECO:0000256" key="5">
    <source>
        <dbReference type="SAM" id="Coils"/>
    </source>
</evidence>
<comment type="caution">
    <text evidence="8">The sequence shown here is derived from an EMBL/GenBank/DDBJ whole genome shotgun (WGS) entry which is preliminary data.</text>
</comment>
<evidence type="ECO:0000256" key="2">
    <source>
        <dbReference type="ARBA" id="ARBA00022525"/>
    </source>
</evidence>
<gene>
    <name evidence="8" type="ORF">NP493_1649g00010</name>
</gene>
<dbReference type="InterPro" id="IPR036056">
    <property type="entry name" value="Fibrinogen-like_C"/>
</dbReference>
<keyword evidence="4" id="KW-0325">Glycoprotein</keyword>
<dbReference type="PROSITE" id="PS51406">
    <property type="entry name" value="FIBRINOGEN_C_2"/>
    <property type="match status" value="1"/>
</dbReference>
<evidence type="ECO:0000256" key="1">
    <source>
        <dbReference type="ARBA" id="ARBA00004613"/>
    </source>
</evidence>
<keyword evidence="2" id="KW-0964">Secreted</keyword>
<dbReference type="EMBL" id="JAODUO010001649">
    <property type="protein sequence ID" value="KAK2160415.1"/>
    <property type="molecule type" value="Genomic_DNA"/>
</dbReference>
<dbReference type="NCBIfam" id="NF040941">
    <property type="entry name" value="GGGWT_bact"/>
    <property type="match status" value="1"/>
</dbReference>
<keyword evidence="6" id="KW-0732">Signal</keyword>
<feature type="chain" id="PRO_5042153197" description="Fibrinogen C-terminal domain-containing protein" evidence="6">
    <location>
        <begin position="26"/>
        <end position="399"/>
    </location>
</feature>